<evidence type="ECO:0000256" key="1">
    <source>
        <dbReference type="ARBA" id="ARBA00022448"/>
    </source>
</evidence>
<reference evidence="9 10" key="1">
    <citation type="submission" date="2017-03" db="EMBL/GenBank/DDBJ databases">
        <authorList>
            <person name="Afonso C.L."/>
            <person name="Miller P.J."/>
            <person name="Scott M.A."/>
            <person name="Spackman E."/>
            <person name="Goraichik I."/>
            <person name="Dimitrov K.M."/>
            <person name="Suarez D.L."/>
            <person name="Swayne D.E."/>
        </authorList>
    </citation>
    <scope>NUCLEOTIDE SEQUENCE [LARGE SCALE GENOMIC DNA]</scope>
    <source>
        <strain evidence="9">SB41UT1</strain>
    </source>
</reference>
<protein>
    <submittedName>
        <fullName evidence="9">L-alanine exporter AlaE</fullName>
    </submittedName>
</protein>
<dbReference type="GO" id="GO:0034639">
    <property type="term" value="F:L-amino acid efflux transmembrane transporter activity"/>
    <property type="evidence" value="ECO:0007669"/>
    <property type="project" value="InterPro"/>
</dbReference>
<evidence type="ECO:0000256" key="6">
    <source>
        <dbReference type="ARBA" id="ARBA00022989"/>
    </source>
</evidence>
<evidence type="ECO:0000256" key="8">
    <source>
        <dbReference type="SAM" id="Phobius"/>
    </source>
</evidence>
<evidence type="ECO:0000313" key="10">
    <source>
        <dbReference type="Proteomes" id="UP000196573"/>
    </source>
</evidence>
<evidence type="ECO:0000256" key="5">
    <source>
        <dbReference type="ARBA" id="ARBA00022970"/>
    </source>
</evidence>
<dbReference type="Pfam" id="PF06610">
    <property type="entry name" value="AlaE"/>
    <property type="match status" value="1"/>
</dbReference>
<feature type="transmembrane region" description="Helical" evidence="8">
    <location>
        <begin position="79"/>
        <end position="99"/>
    </location>
</feature>
<keyword evidence="5" id="KW-0029">Amino-acid transport</keyword>
<keyword evidence="1" id="KW-0813">Transport</keyword>
<keyword evidence="2" id="KW-1003">Cell membrane</keyword>
<dbReference type="GO" id="GO:0016020">
    <property type="term" value="C:membrane"/>
    <property type="evidence" value="ECO:0007669"/>
    <property type="project" value="InterPro"/>
</dbReference>
<dbReference type="Proteomes" id="UP000196573">
    <property type="component" value="Unassembled WGS sequence"/>
</dbReference>
<accession>A0A1X7AME9</accession>
<evidence type="ECO:0000313" key="9">
    <source>
        <dbReference type="EMBL" id="SMA49433.1"/>
    </source>
</evidence>
<keyword evidence="4 8" id="KW-0812">Transmembrane</keyword>
<dbReference type="AlphaFoldDB" id="A0A1X7AME9"/>
<sequence length="142" mass="15469">MSASRRLIVADMFSLVIFSFFVNGSIELLSGLTFAQMLQSRVTAIPVNMVIARPYGLFRDAIMRFGGAENGGFLRKTGLDITSYILFQVPVYTLILLSAGVATDAIMTAVAGQMVGFVLAARPYGLWLQFCRTRFTKVAVAA</sequence>
<keyword evidence="3" id="KW-0997">Cell inner membrane</keyword>
<name>A0A1X7AME9_9GAMM</name>
<dbReference type="OrthoDB" id="9006207at2"/>
<evidence type="ECO:0000256" key="2">
    <source>
        <dbReference type="ARBA" id="ARBA00022475"/>
    </source>
</evidence>
<evidence type="ECO:0000256" key="3">
    <source>
        <dbReference type="ARBA" id="ARBA00022519"/>
    </source>
</evidence>
<proteinExistence type="predicted"/>
<evidence type="ECO:0000256" key="4">
    <source>
        <dbReference type="ARBA" id="ARBA00022692"/>
    </source>
</evidence>
<keyword evidence="10" id="KW-1185">Reference proteome</keyword>
<dbReference type="InterPro" id="IPR010574">
    <property type="entry name" value="Ala_export_AlaE"/>
</dbReference>
<keyword evidence="6 8" id="KW-1133">Transmembrane helix</keyword>
<organism evidence="9 10">
    <name type="scientific">Parendozoicomonas haliclonae</name>
    <dbReference type="NCBI Taxonomy" id="1960125"/>
    <lineage>
        <taxon>Bacteria</taxon>
        <taxon>Pseudomonadati</taxon>
        <taxon>Pseudomonadota</taxon>
        <taxon>Gammaproteobacteria</taxon>
        <taxon>Oceanospirillales</taxon>
        <taxon>Endozoicomonadaceae</taxon>
        <taxon>Parendozoicomonas</taxon>
    </lineage>
</organism>
<dbReference type="EMBL" id="FWPT01000007">
    <property type="protein sequence ID" value="SMA49433.1"/>
    <property type="molecule type" value="Genomic_DNA"/>
</dbReference>
<evidence type="ECO:0000256" key="7">
    <source>
        <dbReference type="ARBA" id="ARBA00023136"/>
    </source>
</evidence>
<dbReference type="RefSeq" id="WP_087111752.1">
    <property type="nucleotide sequence ID" value="NZ_CBCSCN010000007.1"/>
</dbReference>
<keyword evidence="7 8" id="KW-0472">Membrane</keyword>
<gene>
    <name evidence="9" type="primary">alaE</name>
    <name evidence="9" type="ORF">EHSB41UT_03255</name>
</gene>
<feature type="transmembrane region" description="Helical" evidence="8">
    <location>
        <begin position="7"/>
        <end position="26"/>
    </location>
</feature>